<reference evidence="2 3" key="1">
    <citation type="journal article" date="2020" name="ISME J.">
        <title>Uncovering the hidden diversity of litter-decomposition mechanisms in mushroom-forming fungi.</title>
        <authorList>
            <person name="Floudas D."/>
            <person name="Bentzer J."/>
            <person name="Ahren D."/>
            <person name="Johansson T."/>
            <person name="Persson P."/>
            <person name="Tunlid A."/>
        </authorList>
    </citation>
    <scope>NUCLEOTIDE SEQUENCE [LARGE SCALE GENOMIC DNA]</scope>
    <source>
        <strain evidence="2 3">CBS 406.79</strain>
    </source>
</reference>
<keyword evidence="3" id="KW-1185">Reference proteome</keyword>
<evidence type="ECO:0000256" key="1">
    <source>
        <dbReference type="SAM" id="MobiDB-lite"/>
    </source>
</evidence>
<dbReference type="Gene3D" id="2.80.10.50">
    <property type="match status" value="1"/>
</dbReference>
<feature type="compositionally biased region" description="Gly residues" evidence="1">
    <location>
        <begin position="1"/>
        <end position="22"/>
    </location>
</feature>
<dbReference type="SUPFAM" id="SSF50370">
    <property type="entry name" value="Ricin B-like lectins"/>
    <property type="match status" value="1"/>
</dbReference>
<evidence type="ECO:0000313" key="3">
    <source>
        <dbReference type="Proteomes" id="UP000518752"/>
    </source>
</evidence>
<feature type="region of interest" description="Disordered" evidence="1">
    <location>
        <begin position="1"/>
        <end position="33"/>
    </location>
</feature>
<dbReference type="SUPFAM" id="SSF49468">
    <property type="entry name" value="VHL"/>
    <property type="match status" value="1"/>
</dbReference>
<protein>
    <recommendedName>
        <fullName evidence="4">Ricin B lectin domain-containing protein</fullName>
    </recommendedName>
</protein>
<evidence type="ECO:0000313" key="2">
    <source>
        <dbReference type="EMBL" id="KAF5393128.1"/>
    </source>
</evidence>
<comment type="caution">
    <text evidence="2">The sequence shown here is derived from an EMBL/GenBank/DDBJ whole genome shotgun (WGS) entry which is preliminary data.</text>
</comment>
<dbReference type="InterPro" id="IPR036208">
    <property type="entry name" value="VHL_sf"/>
</dbReference>
<dbReference type="InterPro" id="IPR035992">
    <property type="entry name" value="Ricin_B-like_lectins"/>
</dbReference>
<sequence>MSTYGTGSGGNASNGSAGGRGGDISSHNKSKDSYNTSNTSINYFYGPQYIVNPDGRTLDLTLSGNTITSNPFYGGSNQMWLLENVGGNKFILRSLYNGSFVKADGPNLLPSSTPSHFELAKEGGGYKIIAPDIGLALGLGNNDANLRPKTNKSTNLEVLEDNEENREKIKELTTTSNLPSIDPTPWTGPLRSVTGSNSKTYINFVNRMDVEARIHWVAYDSSCSNHGVVIQPGQVYRQLSYGRHVWVVVVNDRLQKYYTALDTECKVLLNFNLSLQPGVVYNIMYQFEHETLEEYGNRQIQCGLSGYNNSAKWILESFQGKWALKSFGSYRYLGINASGSNAAGTYLAAVDGPFFWNIIANESNATYR</sequence>
<dbReference type="Gene3D" id="2.60.40.780">
    <property type="entry name" value="von Hippel-Lindau disease tumour suppressor, beta domain"/>
    <property type="match status" value="1"/>
</dbReference>
<organism evidence="2 3">
    <name type="scientific">Collybiopsis confluens</name>
    <dbReference type="NCBI Taxonomy" id="2823264"/>
    <lineage>
        <taxon>Eukaryota</taxon>
        <taxon>Fungi</taxon>
        <taxon>Dikarya</taxon>
        <taxon>Basidiomycota</taxon>
        <taxon>Agaricomycotina</taxon>
        <taxon>Agaricomycetes</taxon>
        <taxon>Agaricomycetidae</taxon>
        <taxon>Agaricales</taxon>
        <taxon>Marasmiineae</taxon>
        <taxon>Omphalotaceae</taxon>
        <taxon>Collybiopsis</taxon>
    </lineage>
</organism>
<dbReference type="EMBL" id="JAACJN010000003">
    <property type="protein sequence ID" value="KAF5393128.1"/>
    <property type="molecule type" value="Genomic_DNA"/>
</dbReference>
<gene>
    <name evidence="2" type="ORF">D9757_001227</name>
</gene>
<proteinExistence type="predicted"/>
<dbReference type="InterPro" id="IPR037140">
    <property type="entry name" value="VHL_beta_dom_sf"/>
</dbReference>
<name>A0A8H5MGF7_9AGAR</name>
<dbReference type="AlphaFoldDB" id="A0A8H5MGF7"/>
<evidence type="ECO:0008006" key="4">
    <source>
        <dbReference type="Google" id="ProtNLM"/>
    </source>
</evidence>
<dbReference type="OrthoDB" id="3064814at2759"/>
<dbReference type="Proteomes" id="UP000518752">
    <property type="component" value="Unassembled WGS sequence"/>
</dbReference>
<accession>A0A8H5MGF7</accession>